<gene>
    <name evidence="1" type="ORF">ACFQZP_32135</name>
</gene>
<keyword evidence="2" id="KW-1185">Reference proteome</keyword>
<reference evidence="2" key="1">
    <citation type="journal article" date="2019" name="Int. J. Syst. Evol. Microbiol.">
        <title>The Global Catalogue of Microorganisms (GCM) 10K type strain sequencing project: providing services to taxonomists for standard genome sequencing and annotation.</title>
        <authorList>
            <consortium name="The Broad Institute Genomics Platform"/>
            <consortium name="The Broad Institute Genome Sequencing Center for Infectious Disease"/>
            <person name="Wu L."/>
            <person name="Ma J."/>
        </authorList>
    </citation>
    <scope>NUCLEOTIDE SEQUENCE [LARGE SCALE GENOMIC DNA]</scope>
    <source>
        <strain evidence="2">CGMCC 4.7198</strain>
    </source>
</reference>
<comment type="caution">
    <text evidence="1">The sequence shown here is derived from an EMBL/GenBank/DDBJ whole genome shotgun (WGS) entry which is preliminary data.</text>
</comment>
<dbReference type="RefSeq" id="WP_381253985.1">
    <property type="nucleotide sequence ID" value="NZ_JBHTBI010000010.1"/>
</dbReference>
<sequence>MIAGRSQSNPCTWGGESGAHPELIAEVYGVRAAVTRSGPEDRPYVRYLGSVA</sequence>
<name>A0ABW2VSZ4_9ACTN</name>
<accession>A0ABW2VSZ4</accession>
<evidence type="ECO:0000313" key="1">
    <source>
        <dbReference type="EMBL" id="MFD0286256.1"/>
    </source>
</evidence>
<proteinExistence type="predicted"/>
<evidence type="ECO:0000313" key="2">
    <source>
        <dbReference type="Proteomes" id="UP001596957"/>
    </source>
</evidence>
<protein>
    <submittedName>
        <fullName evidence="1">Uncharacterized protein</fullName>
    </submittedName>
</protein>
<organism evidence="1 2">
    <name type="scientific">Streptomyces lutosisoli</name>
    <dbReference type="NCBI Taxonomy" id="2665721"/>
    <lineage>
        <taxon>Bacteria</taxon>
        <taxon>Bacillati</taxon>
        <taxon>Actinomycetota</taxon>
        <taxon>Actinomycetes</taxon>
        <taxon>Kitasatosporales</taxon>
        <taxon>Streptomycetaceae</taxon>
        <taxon>Streptomyces</taxon>
    </lineage>
</organism>
<dbReference type="EMBL" id="JBHTEC010000001">
    <property type="protein sequence ID" value="MFD0286256.1"/>
    <property type="molecule type" value="Genomic_DNA"/>
</dbReference>
<dbReference type="Proteomes" id="UP001596957">
    <property type="component" value="Unassembled WGS sequence"/>
</dbReference>